<gene>
    <name evidence="4" type="ORF">C8F04DRAFT_1180339</name>
    <name evidence="3" type="ORF">C8F04DRAFT_1187636</name>
    <name evidence="2" type="ORF">C8F04DRAFT_1190849</name>
</gene>
<accession>A0AAD6WVB9</accession>
<evidence type="ECO:0000313" key="5">
    <source>
        <dbReference type="Proteomes" id="UP001218188"/>
    </source>
</evidence>
<dbReference type="AlphaFoldDB" id="A0AAD6WVB9"/>
<organism evidence="2 5">
    <name type="scientific">Mycena alexandri</name>
    <dbReference type="NCBI Taxonomy" id="1745969"/>
    <lineage>
        <taxon>Eukaryota</taxon>
        <taxon>Fungi</taxon>
        <taxon>Dikarya</taxon>
        <taxon>Basidiomycota</taxon>
        <taxon>Agaricomycotina</taxon>
        <taxon>Agaricomycetes</taxon>
        <taxon>Agaricomycetidae</taxon>
        <taxon>Agaricales</taxon>
        <taxon>Marasmiineae</taxon>
        <taxon>Mycenaceae</taxon>
        <taxon>Mycena</taxon>
    </lineage>
</organism>
<evidence type="ECO:0000256" key="1">
    <source>
        <dbReference type="SAM" id="MobiDB-lite"/>
    </source>
</evidence>
<comment type="caution">
    <text evidence="2">The sequence shown here is derived from an EMBL/GenBank/DDBJ whole genome shotgun (WGS) entry which is preliminary data.</text>
</comment>
<feature type="region of interest" description="Disordered" evidence="1">
    <location>
        <begin position="163"/>
        <end position="187"/>
    </location>
</feature>
<dbReference type="Proteomes" id="UP001218188">
    <property type="component" value="Unassembled WGS sequence"/>
</dbReference>
<evidence type="ECO:0000313" key="3">
    <source>
        <dbReference type="EMBL" id="KAJ7029424.1"/>
    </source>
</evidence>
<feature type="region of interest" description="Disordered" evidence="1">
    <location>
        <begin position="43"/>
        <end position="70"/>
    </location>
</feature>
<dbReference type="EMBL" id="JARJCM010000036">
    <property type="protein sequence ID" value="KAJ7037598.1"/>
    <property type="molecule type" value="Genomic_DNA"/>
</dbReference>
<evidence type="ECO:0000313" key="2">
    <source>
        <dbReference type="EMBL" id="KAJ7026165.1"/>
    </source>
</evidence>
<sequence>MITVRQCPVAGTWIRGFLTALIPPRFWQGDYIERLCGVRCGKKREDGRERKRESGVGVGRQERRAPSAGTVRAGDVLHLGRRQRCTKPTPPPARVRGMLHPRRAPAPSVVCSDVNEGGGGRAQDESGSTQGVPLVMRHKDEWAMSGGYGGGCDEAAADTLHAGQMSKRHKGRASTRTSGMGTSRRGVRPAADMRLEDGVGVRCCARLDESRFTALGVGGRSTAKPAMGALSAEGHALWTWEVADSVHSVVCSLSLRTPLKTDG</sequence>
<proteinExistence type="predicted"/>
<reference evidence="2" key="1">
    <citation type="submission" date="2023-03" db="EMBL/GenBank/DDBJ databases">
        <title>Massive genome expansion in bonnet fungi (Mycena s.s.) driven by repeated elements and novel gene families across ecological guilds.</title>
        <authorList>
            <consortium name="Lawrence Berkeley National Laboratory"/>
            <person name="Harder C.B."/>
            <person name="Miyauchi S."/>
            <person name="Viragh M."/>
            <person name="Kuo A."/>
            <person name="Thoen E."/>
            <person name="Andreopoulos B."/>
            <person name="Lu D."/>
            <person name="Skrede I."/>
            <person name="Drula E."/>
            <person name="Henrissat B."/>
            <person name="Morin E."/>
            <person name="Kohler A."/>
            <person name="Barry K."/>
            <person name="LaButti K."/>
            <person name="Morin E."/>
            <person name="Salamov A."/>
            <person name="Lipzen A."/>
            <person name="Mereny Z."/>
            <person name="Hegedus B."/>
            <person name="Baldrian P."/>
            <person name="Stursova M."/>
            <person name="Weitz H."/>
            <person name="Taylor A."/>
            <person name="Grigoriev I.V."/>
            <person name="Nagy L.G."/>
            <person name="Martin F."/>
            <person name="Kauserud H."/>
        </authorList>
    </citation>
    <scope>NUCLEOTIDE SEQUENCE</scope>
    <source>
        <strain evidence="2">CBHHK200</strain>
    </source>
</reference>
<dbReference type="EMBL" id="JARJCM010000101">
    <property type="protein sequence ID" value="KAJ7029424.1"/>
    <property type="molecule type" value="Genomic_DNA"/>
</dbReference>
<evidence type="ECO:0000313" key="4">
    <source>
        <dbReference type="EMBL" id="KAJ7037598.1"/>
    </source>
</evidence>
<dbReference type="EMBL" id="JARJCM010000143">
    <property type="protein sequence ID" value="KAJ7026165.1"/>
    <property type="molecule type" value="Genomic_DNA"/>
</dbReference>
<name>A0AAD6WVB9_9AGAR</name>
<keyword evidence="5" id="KW-1185">Reference proteome</keyword>
<protein>
    <submittedName>
        <fullName evidence="2">Uncharacterized protein</fullName>
    </submittedName>
</protein>
<feature type="compositionally biased region" description="Basic and acidic residues" evidence="1">
    <location>
        <begin position="43"/>
        <end position="65"/>
    </location>
</feature>